<dbReference type="OrthoDB" id="3499148at2759"/>
<name>A0A3M2RIJ7_9HYPO</name>
<proteinExistence type="predicted"/>
<dbReference type="AlphaFoldDB" id="A0A3M2RIJ7"/>
<accession>A0A3M2RIJ7</accession>
<organism evidence="2 3">
    <name type="scientific">Fusarium kuroshium</name>
    <dbReference type="NCBI Taxonomy" id="2010991"/>
    <lineage>
        <taxon>Eukaryota</taxon>
        <taxon>Fungi</taxon>
        <taxon>Dikarya</taxon>
        <taxon>Ascomycota</taxon>
        <taxon>Pezizomycotina</taxon>
        <taxon>Sordariomycetes</taxon>
        <taxon>Hypocreomycetidae</taxon>
        <taxon>Hypocreales</taxon>
        <taxon>Nectriaceae</taxon>
        <taxon>Fusarium</taxon>
        <taxon>Fusarium solani species complex</taxon>
    </lineage>
</organism>
<evidence type="ECO:0000256" key="1">
    <source>
        <dbReference type="SAM" id="MobiDB-lite"/>
    </source>
</evidence>
<sequence length="319" mass="35598">MATSNDVAAAPPREQASRAVKIFQKQVSGEWTRKRVPNGLRAALNSRTQTQTARIFRRAGMLAFLAYHLAHTRRSGKSTLLKFVQLPVTTRKEVAERVAALDVHSSVRDFVGKLELDSDDQSAQDMSLATTETSQHDEPTLDPDVDRVLATLDVSHIDVQPSLILPQQHSTTADVSHHDAPILDPQQRRDDTRDMINTYRDSFPSSLHQSGQMASGPPQHRVSIFPPPQQRLSLALPQKIPGLFPEYMAGAIIRDYIQTGEECMCRAAVEVMFPQDGRLDCIMSLDIKENKVEYIARTLFDVQVEADLGGKREILLPRG</sequence>
<reference evidence="2 3" key="1">
    <citation type="submission" date="2017-06" db="EMBL/GenBank/DDBJ databases">
        <title>Comparative genomic analysis of Ambrosia Fusariam Clade fungi.</title>
        <authorList>
            <person name="Stajich J.E."/>
            <person name="Carrillo J."/>
            <person name="Kijimoto T."/>
            <person name="Eskalen A."/>
            <person name="O'Donnell K."/>
            <person name="Kasson M."/>
        </authorList>
    </citation>
    <scope>NUCLEOTIDE SEQUENCE [LARGE SCALE GENOMIC DNA]</scope>
    <source>
        <strain evidence="2">UCR3666</strain>
    </source>
</reference>
<dbReference type="EMBL" id="NKUJ01000432">
    <property type="protein sequence ID" value="RMJ05160.1"/>
    <property type="molecule type" value="Genomic_DNA"/>
</dbReference>
<dbReference type="Proteomes" id="UP000277212">
    <property type="component" value="Unassembled WGS sequence"/>
</dbReference>
<feature type="region of interest" description="Disordered" evidence="1">
    <location>
        <begin position="121"/>
        <end position="142"/>
    </location>
</feature>
<keyword evidence="3" id="KW-1185">Reference proteome</keyword>
<dbReference type="STRING" id="2010991.A0A3M2RIJ7"/>
<comment type="caution">
    <text evidence="2">The sequence shown here is derived from an EMBL/GenBank/DDBJ whole genome shotgun (WGS) entry which is preliminary data.</text>
</comment>
<evidence type="ECO:0000313" key="3">
    <source>
        <dbReference type="Proteomes" id="UP000277212"/>
    </source>
</evidence>
<protein>
    <submittedName>
        <fullName evidence="2">Uncharacterized protein</fullName>
    </submittedName>
</protein>
<feature type="compositionally biased region" description="Polar residues" evidence="1">
    <location>
        <begin position="123"/>
        <end position="133"/>
    </location>
</feature>
<gene>
    <name evidence="2" type="ORF">CDV36_014169</name>
</gene>
<evidence type="ECO:0000313" key="2">
    <source>
        <dbReference type="EMBL" id="RMJ05160.1"/>
    </source>
</evidence>